<reference evidence="2 3" key="1">
    <citation type="submission" date="2018-04" db="EMBL/GenBank/DDBJ databases">
        <title>Genomic Encyclopedia of Type Strains, Phase III (KMG-III): the genomes of soil and plant-associated and newly described type strains.</title>
        <authorList>
            <person name="Whitman W."/>
        </authorList>
    </citation>
    <scope>NUCLEOTIDE SEQUENCE [LARGE SCALE GENOMIC DNA]</scope>
    <source>
        <strain evidence="2 3">KA25</strain>
    </source>
</reference>
<dbReference type="EMBL" id="QAOT01000008">
    <property type="protein sequence ID" value="PTR18480.1"/>
    <property type="molecule type" value="Genomic_DNA"/>
</dbReference>
<comment type="caution">
    <text evidence="2">The sequence shown here is derived from an EMBL/GenBank/DDBJ whole genome shotgun (WGS) entry which is preliminary data.</text>
</comment>
<proteinExistence type="predicted"/>
<organism evidence="2 3">
    <name type="scientific">Cereibacter azotoformans</name>
    <dbReference type="NCBI Taxonomy" id="43057"/>
    <lineage>
        <taxon>Bacteria</taxon>
        <taxon>Pseudomonadati</taxon>
        <taxon>Pseudomonadota</taxon>
        <taxon>Alphaproteobacteria</taxon>
        <taxon>Rhodobacterales</taxon>
        <taxon>Paracoccaceae</taxon>
        <taxon>Cereibacter</taxon>
    </lineage>
</organism>
<dbReference type="Pfam" id="PF09361">
    <property type="entry name" value="Phasin_2"/>
    <property type="match status" value="1"/>
</dbReference>
<gene>
    <name evidence="2" type="ORF">C8J28_108201</name>
</gene>
<keyword evidence="3" id="KW-1185">Reference proteome</keyword>
<evidence type="ECO:0000259" key="1">
    <source>
        <dbReference type="Pfam" id="PF09361"/>
    </source>
</evidence>
<dbReference type="Proteomes" id="UP000244060">
    <property type="component" value="Unassembled WGS sequence"/>
</dbReference>
<feature type="domain" description="Phasin" evidence="1">
    <location>
        <begin position="30"/>
        <end position="105"/>
    </location>
</feature>
<accession>A0A2T5K7V0</accession>
<evidence type="ECO:0000313" key="3">
    <source>
        <dbReference type="Proteomes" id="UP000244060"/>
    </source>
</evidence>
<dbReference type="InterPro" id="IPR018968">
    <property type="entry name" value="Phasin"/>
</dbReference>
<protein>
    <submittedName>
        <fullName evidence="2">Phasin protein</fullName>
    </submittedName>
</protein>
<sequence length="110" mass="12551">MTFSKRPNATSATPENGGLRQASFLLQGGTSNAFELWLRLVNELSQFGADRICETVKTQQQMMHCRNIPEIAHLRAQWLQKAMDQYATESGRLAEIWREAVEKTVRIRAD</sequence>
<name>A0A2T5K7V0_9RHOB</name>
<evidence type="ECO:0000313" key="2">
    <source>
        <dbReference type="EMBL" id="PTR18480.1"/>
    </source>
</evidence>
<dbReference type="RefSeq" id="WP_011909353.1">
    <property type="nucleotide sequence ID" value="NZ_CP089965.1"/>
</dbReference>
<dbReference type="AlphaFoldDB" id="A0A2T5K7V0"/>
<dbReference type="OrthoDB" id="7865588at2"/>